<protein>
    <recommendedName>
        <fullName evidence="2">Fe2OG dioxygenase domain-containing protein</fullName>
    </recommendedName>
</protein>
<dbReference type="PROSITE" id="PS51471">
    <property type="entry name" value="FE2OG_OXY"/>
    <property type="match status" value="1"/>
</dbReference>
<evidence type="ECO:0000313" key="3">
    <source>
        <dbReference type="EMBL" id="SPO39076.1"/>
    </source>
</evidence>
<evidence type="ECO:0000256" key="1">
    <source>
        <dbReference type="SAM" id="MobiDB-lite"/>
    </source>
</evidence>
<name>A0A5C3F528_9BASI</name>
<feature type="compositionally biased region" description="Gly residues" evidence="1">
    <location>
        <begin position="764"/>
        <end position="781"/>
    </location>
</feature>
<evidence type="ECO:0000313" key="4">
    <source>
        <dbReference type="Proteomes" id="UP000323386"/>
    </source>
</evidence>
<feature type="domain" description="Fe2OG dioxygenase" evidence="2">
    <location>
        <begin position="125"/>
        <end position="223"/>
    </location>
</feature>
<dbReference type="Gene3D" id="2.60.120.620">
    <property type="entry name" value="q2cbj1_9rhob like domain"/>
    <property type="match status" value="1"/>
</dbReference>
<feature type="compositionally biased region" description="Low complexity" evidence="1">
    <location>
        <begin position="802"/>
        <end position="823"/>
    </location>
</feature>
<dbReference type="InterPro" id="IPR005123">
    <property type="entry name" value="Oxoglu/Fe-dep_dioxygenase_dom"/>
</dbReference>
<dbReference type="PANTHER" id="PTHR33099:SF7">
    <property type="entry name" value="MYND-TYPE DOMAIN-CONTAINING PROTEIN"/>
    <property type="match status" value="1"/>
</dbReference>
<dbReference type="Proteomes" id="UP000323386">
    <property type="component" value="Unassembled WGS sequence"/>
</dbReference>
<dbReference type="Pfam" id="PF13640">
    <property type="entry name" value="2OG-FeII_Oxy_3"/>
    <property type="match status" value="1"/>
</dbReference>
<sequence>MGDYYWSMDDPADYNWRDYKLTEHDLPATDIGEQHGPLHDLDMLLAGGERQQRQRQQQDNDRFCFGGVASLLPPAPELSIDGYGPVSLPLIDAKDAHRLAQVCQQAPFGRGTDTLVDTAVRKTWQLDPEKFLFYEAGGHFGKHRDTEKEDGMFATLVVQLPSAHKGGELVIYKDGQPVAHDFGASAGSSAGRCHYAVHYADAEHEVTPVTQGYRLALVYSVCWPKDRPRDEVPAQPADSAQGEDELSAALGTLSDQEKHFMHFLSHDYTIKSVGDLGAAALKGVDRDRMGRLLAANALMPADRRYAFYITQATRQTDYVLNDDCDGWEEEAPPDVDFSHLQVLEGDGRITGRKSPAGCFGKRDVLNPDRKSLLGLWRGHRKTKCQDTGNEGPALETKYSKSGRSLLKEKPSDRQLEDFLAMLKSFYPTKAAAPGFYAIYEDLRHVLFDVIAARPFNQRLFDLYMDVHPTAKLLFESKDGWEDLLRLLNWPEAWQSARDRVRVAFAGDARLAIKALDKSLKEGADELIPVLSDALVRTEEPVKAGRYDSFFDDNMWKAAFLAPDEAVCRNIVQRQLNTPADDLWAMSTVRSLERAKRNGPEQFEARQHIVRPVVERCVTALKRRRDKRAAPMSADDYWRFDKADFCDNQEVQRFLRGPERTTRLEGLGSITAARRVVREIRDILPDDVAQDAAKFSRYLMGFDCSFTAEAGGSGKDAYVTLTKTDVWPQKREEYRQRDVELYDRNVARAVALLAEGDAASADSGSGSGSDDGNGQVQKGGGSDASATRKALEPLQEVDHRPTSASGSGSGSEAAQGGKATTKTASESGKQSRGEGDELDDGPPAKRTRTRTRRSAA</sequence>
<dbReference type="InterPro" id="IPR044862">
    <property type="entry name" value="Pro_4_hyd_alph_FE2OG_OXY"/>
</dbReference>
<dbReference type="OrthoDB" id="124582at2759"/>
<dbReference type="PANTHER" id="PTHR33099">
    <property type="entry name" value="FE2OG DIOXYGENASE DOMAIN-CONTAINING PROTEIN"/>
    <property type="match status" value="1"/>
</dbReference>
<feature type="region of interest" description="Disordered" evidence="1">
    <location>
        <begin position="758"/>
        <end position="855"/>
    </location>
</feature>
<gene>
    <name evidence="3" type="ORF">PSFLO_04555</name>
</gene>
<organism evidence="3 4">
    <name type="scientific">Pseudozyma flocculosa</name>
    <dbReference type="NCBI Taxonomy" id="84751"/>
    <lineage>
        <taxon>Eukaryota</taxon>
        <taxon>Fungi</taxon>
        <taxon>Dikarya</taxon>
        <taxon>Basidiomycota</taxon>
        <taxon>Ustilaginomycotina</taxon>
        <taxon>Ustilaginomycetes</taxon>
        <taxon>Ustilaginales</taxon>
        <taxon>Ustilaginaceae</taxon>
        <taxon>Pseudozyma</taxon>
    </lineage>
</organism>
<feature type="compositionally biased region" description="Basic residues" evidence="1">
    <location>
        <begin position="844"/>
        <end position="855"/>
    </location>
</feature>
<dbReference type="AlphaFoldDB" id="A0A5C3F528"/>
<reference evidence="3 4" key="1">
    <citation type="submission" date="2018-03" db="EMBL/GenBank/DDBJ databases">
        <authorList>
            <person name="Guldener U."/>
        </authorList>
    </citation>
    <scope>NUCLEOTIDE SEQUENCE [LARGE SCALE GENOMIC DNA]</scope>
    <source>
        <strain evidence="3 4">DAOM196992</strain>
    </source>
</reference>
<dbReference type="EMBL" id="OOIP01000012">
    <property type="protein sequence ID" value="SPO39076.1"/>
    <property type="molecule type" value="Genomic_DNA"/>
</dbReference>
<keyword evidence="4" id="KW-1185">Reference proteome</keyword>
<evidence type="ECO:0000259" key="2">
    <source>
        <dbReference type="PROSITE" id="PS51471"/>
    </source>
</evidence>
<accession>A0A5C3F528</accession>
<proteinExistence type="predicted"/>